<gene>
    <name evidence="1" type="ORF">CHIRRI_LOCUS8924</name>
</gene>
<dbReference type="Proteomes" id="UP001153620">
    <property type="component" value="Chromosome 2"/>
</dbReference>
<dbReference type="EMBL" id="OU895878">
    <property type="protein sequence ID" value="CAG9806059.1"/>
    <property type="molecule type" value="Genomic_DNA"/>
</dbReference>
<dbReference type="AlphaFoldDB" id="A0A9N9RZK1"/>
<protein>
    <submittedName>
        <fullName evidence="1">Uncharacterized protein</fullName>
    </submittedName>
</protein>
<organism evidence="1 2">
    <name type="scientific">Chironomus riparius</name>
    <dbReference type="NCBI Taxonomy" id="315576"/>
    <lineage>
        <taxon>Eukaryota</taxon>
        <taxon>Metazoa</taxon>
        <taxon>Ecdysozoa</taxon>
        <taxon>Arthropoda</taxon>
        <taxon>Hexapoda</taxon>
        <taxon>Insecta</taxon>
        <taxon>Pterygota</taxon>
        <taxon>Neoptera</taxon>
        <taxon>Endopterygota</taxon>
        <taxon>Diptera</taxon>
        <taxon>Nematocera</taxon>
        <taxon>Chironomoidea</taxon>
        <taxon>Chironomidae</taxon>
        <taxon>Chironominae</taxon>
        <taxon>Chironomus</taxon>
    </lineage>
</organism>
<sequence length="606" mass="70453">MGIKGFYGFTLHNIKDSHKIVNITEEILNANAERPKILIDLHTLSYHFKINNKELLCGYQLNKIKYTADQFFQELKDCGAELIFAFQKVNANNGEFLIRRSDEYKAALKLLDNIQTIQELDELLENKNLNDYPFNVMVKLCLIQTAKNHGNVYGFDSIKHPPSFEMAQFATKEKCSWILGLNTFKFLLPGDWKIWSDEKLNMEKMTVLEINKEAILEYFQINYHHAPLFFTFAEIECEPDIKRKVTYNFGSISKFKTVARFVRDVQFPLTEDSYIKMATRILGDNYPPSFIDDMKKSFEKHTIDPIESIMPKIADLDDDTLKIIKNDFMSFAEEILFNHKPIFFSPVFMDLNSPDMENFNLLVLPLVQKTAGILLKNLSDRETREVVMLDSQDQKFHKYPLEIIYPDFEVPSLNDMLNGNISTLQKMKMLFWIMDLQLSDLKIPCMTEDFTVDCMILMYLVKKNSLTILDARCVLKTIVDTRTQAVPLEFSTDYPKRVNSRALRITFLYSKMYLILNSCLSCIGMKYLCSDLQFDGVYFQKMYSLNVLDEPEEDDEDETIAASANIANIQVKKQKSEAKFEEPVIPNDKDVDQTELVDLFSEIIRL</sequence>
<keyword evidence="2" id="KW-1185">Reference proteome</keyword>
<reference evidence="1" key="1">
    <citation type="submission" date="2022-01" db="EMBL/GenBank/DDBJ databases">
        <authorList>
            <person name="King R."/>
        </authorList>
    </citation>
    <scope>NUCLEOTIDE SEQUENCE</scope>
</reference>
<accession>A0A9N9RZK1</accession>
<dbReference type="OrthoDB" id="7790798at2759"/>
<name>A0A9N9RZK1_9DIPT</name>
<proteinExistence type="predicted"/>
<evidence type="ECO:0000313" key="2">
    <source>
        <dbReference type="Proteomes" id="UP001153620"/>
    </source>
</evidence>
<evidence type="ECO:0000313" key="1">
    <source>
        <dbReference type="EMBL" id="CAG9806059.1"/>
    </source>
</evidence>
<reference evidence="1" key="2">
    <citation type="submission" date="2022-10" db="EMBL/GenBank/DDBJ databases">
        <authorList>
            <consortium name="ENA_rothamsted_submissions"/>
            <consortium name="culmorum"/>
            <person name="King R."/>
        </authorList>
    </citation>
    <scope>NUCLEOTIDE SEQUENCE</scope>
</reference>